<reference evidence="1" key="1">
    <citation type="submission" date="2020-08" db="EMBL/GenBank/DDBJ databases">
        <title>Multicomponent nature underlies the extraordinary mechanical properties of spider dragline silk.</title>
        <authorList>
            <person name="Kono N."/>
            <person name="Nakamura H."/>
            <person name="Mori M."/>
            <person name="Yoshida Y."/>
            <person name="Ohtoshi R."/>
            <person name="Malay A.D."/>
            <person name="Moran D.A.P."/>
            <person name="Tomita M."/>
            <person name="Numata K."/>
            <person name="Arakawa K."/>
        </authorList>
    </citation>
    <scope>NUCLEOTIDE SEQUENCE</scope>
</reference>
<evidence type="ECO:0000313" key="1">
    <source>
        <dbReference type="EMBL" id="GFY61504.1"/>
    </source>
</evidence>
<sequence>MKQFQMQTFLELERGYIMLVLSCTTFTFIQNYKSKLDAPLHKHSLPADNSTNKKRLYLTTNRRKSFKKRAVRKEPYAICDDNNSDTETSKCLENFKSRHPEIKLVECSVILKRYISRNNCNKPVHYNSEMCPLSVPSRFLDEFMLNRKTVSQNSKNSLKSRDTLPVINCQKNDKFSFAPKKEASLFIKRVIFTSFDSKCYNVRHKTILVCN</sequence>
<comment type="caution">
    <text evidence="1">The sequence shown here is derived from an EMBL/GenBank/DDBJ whole genome shotgun (WGS) entry which is preliminary data.</text>
</comment>
<accession>A0A8X7CE14</accession>
<keyword evidence="2" id="KW-1185">Reference proteome</keyword>
<protein>
    <submittedName>
        <fullName evidence="1">Uncharacterized protein</fullName>
    </submittedName>
</protein>
<name>A0A8X7CE14_9ARAC</name>
<dbReference type="OrthoDB" id="10506280at2759"/>
<evidence type="ECO:0000313" key="2">
    <source>
        <dbReference type="Proteomes" id="UP000886998"/>
    </source>
</evidence>
<dbReference type="Proteomes" id="UP000886998">
    <property type="component" value="Unassembled WGS sequence"/>
</dbReference>
<organism evidence="1 2">
    <name type="scientific">Trichonephila inaurata madagascariensis</name>
    <dbReference type="NCBI Taxonomy" id="2747483"/>
    <lineage>
        <taxon>Eukaryota</taxon>
        <taxon>Metazoa</taxon>
        <taxon>Ecdysozoa</taxon>
        <taxon>Arthropoda</taxon>
        <taxon>Chelicerata</taxon>
        <taxon>Arachnida</taxon>
        <taxon>Araneae</taxon>
        <taxon>Araneomorphae</taxon>
        <taxon>Entelegynae</taxon>
        <taxon>Araneoidea</taxon>
        <taxon>Nephilidae</taxon>
        <taxon>Trichonephila</taxon>
        <taxon>Trichonephila inaurata</taxon>
    </lineage>
</organism>
<dbReference type="EMBL" id="BMAV01013671">
    <property type="protein sequence ID" value="GFY61504.1"/>
    <property type="molecule type" value="Genomic_DNA"/>
</dbReference>
<proteinExistence type="predicted"/>
<gene>
    <name evidence="1" type="ORF">TNIN_275641</name>
</gene>
<dbReference type="AlphaFoldDB" id="A0A8X7CE14"/>